<reference evidence="2" key="1">
    <citation type="submission" date="2018-01" db="EMBL/GenBank/DDBJ databases">
        <title>An insight into the sialome of Amazonian anophelines.</title>
        <authorList>
            <person name="Ribeiro J.M."/>
            <person name="Scarpassa V."/>
            <person name="Calvo E."/>
        </authorList>
    </citation>
    <scope>NUCLEOTIDE SEQUENCE</scope>
</reference>
<accession>A0A2M4D0Q1</accession>
<sequence length="76" mass="7989">MVAFVCVCVCVCVCRANEKKGDPAGPLWMGSKIYPREQHLTPNPGLPASQPTSHCQTAAGSSVVRISSFHTMATGA</sequence>
<feature type="chain" id="PRO_5014779254" evidence="1">
    <location>
        <begin position="17"/>
        <end position="76"/>
    </location>
</feature>
<evidence type="ECO:0000256" key="1">
    <source>
        <dbReference type="SAM" id="SignalP"/>
    </source>
</evidence>
<evidence type="ECO:0000313" key="2">
    <source>
        <dbReference type="EMBL" id="MBW71126.1"/>
    </source>
</evidence>
<proteinExistence type="predicted"/>
<protein>
    <submittedName>
        <fullName evidence="2">Putative secreted protein</fullName>
    </submittedName>
</protein>
<organism evidence="2">
    <name type="scientific">Anopheles darlingi</name>
    <name type="common">Mosquito</name>
    <dbReference type="NCBI Taxonomy" id="43151"/>
    <lineage>
        <taxon>Eukaryota</taxon>
        <taxon>Metazoa</taxon>
        <taxon>Ecdysozoa</taxon>
        <taxon>Arthropoda</taxon>
        <taxon>Hexapoda</taxon>
        <taxon>Insecta</taxon>
        <taxon>Pterygota</taxon>
        <taxon>Neoptera</taxon>
        <taxon>Endopterygota</taxon>
        <taxon>Diptera</taxon>
        <taxon>Nematocera</taxon>
        <taxon>Culicoidea</taxon>
        <taxon>Culicidae</taxon>
        <taxon>Anophelinae</taxon>
        <taxon>Anopheles</taxon>
    </lineage>
</organism>
<feature type="signal peptide" evidence="1">
    <location>
        <begin position="1"/>
        <end position="16"/>
    </location>
</feature>
<keyword evidence="1" id="KW-0732">Signal</keyword>
<dbReference type="AlphaFoldDB" id="A0A2M4D0Q1"/>
<name>A0A2M4D0Q1_ANODA</name>
<dbReference type="EMBL" id="GGFL01006948">
    <property type="protein sequence ID" value="MBW71126.1"/>
    <property type="molecule type" value="Transcribed_RNA"/>
</dbReference>